<gene>
    <name evidence="7" type="primary">deoR_1</name>
    <name evidence="7" type="ORF">JS278_00149</name>
</gene>
<dbReference type="AlphaFoldDB" id="A0A344UPZ8"/>
<dbReference type="GO" id="GO:0003677">
    <property type="term" value="F:DNA binding"/>
    <property type="evidence" value="ECO:0007669"/>
    <property type="project" value="UniProtKB-KW"/>
</dbReference>
<dbReference type="PANTHER" id="PTHR34294:SF1">
    <property type="entry name" value="TRANSCRIPTIONAL REGULATOR LSRR"/>
    <property type="match status" value="1"/>
</dbReference>
<dbReference type="Gene3D" id="3.40.50.1360">
    <property type="match status" value="1"/>
</dbReference>
<dbReference type="SUPFAM" id="SSF46689">
    <property type="entry name" value="Homeodomain-like"/>
    <property type="match status" value="1"/>
</dbReference>
<sequence>MNEWADDVWTAASMYYLQGETMDVIAKHLGTSRSTVSRLLKQARETGLVRISLAQPTGARNGAGTSLSRMFGVRTTVVPVRSGTTAVHRLDQVARIAGQLTTDLVEDRTSIGIAWGTTLDAVAQHVIPKDVRGVKVVQMNGAANPATSGIPYVGNLMARLGQAFQAEVVHFPVPAFFDNPETKAAMWRERAVQSVLKEQRTLDVAIFGIGALQGPVPSHVYSSGYLDDAEMAELAASGVAGDVNTVFLKADGSYADIPFNERATGMSPHQLRKVPRRVCVVAGKAKARVLLAALRARVATDLVVDDETARAVLDLM</sequence>
<dbReference type="GO" id="GO:0030246">
    <property type="term" value="F:carbohydrate binding"/>
    <property type="evidence" value="ECO:0007669"/>
    <property type="project" value="InterPro"/>
</dbReference>
<dbReference type="EMBL" id="CP025198">
    <property type="protein sequence ID" value="AXE37346.1"/>
    <property type="molecule type" value="Genomic_DNA"/>
</dbReference>
<dbReference type="InterPro" id="IPR036388">
    <property type="entry name" value="WH-like_DNA-bd_sf"/>
</dbReference>
<dbReference type="KEGG" id="acij:JS278_00149"/>
<name>A0A344UPZ8_9ACTN</name>
<dbReference type="Pfam" id="PF13518">
    <property type="entry name" value="HTH_28"/>
    <property type="match status" value="1"/>
</dbReference>
<evidence type="ECO:0000256" key="1">
    <source>
        <dbReference type="ARBA" id="ARBA00010466"/>
    </source>
</evidence>
<keyword evidence="8" id="KW-1185">Reference proteome</keyword>
<dbReference type="OrthoDB" id="186585at2"/>
<dbReference type="InterPro" id="IPR037171">
    <property type="entry name" value="NagB/RpiA_transferase-like"/>
</dbReference>
<proteinExistence type="inferred from homology"/>
<dbReference type="InterPro" id="IPR007324">
    <property type="entry name" value="Sugar-bd_dom_put"/>
</dbReference>
<feature type="domain" description="Sugar-binding" evidence="5">
    <location>
        <begin position="65"/>
        <end position="313"/>
    </location>
</feature>
<keyword evidence="2" id="KW-0805">Transcription regulation</keyword>
<dbReference type="Pfam" id="PF04198">
    <property type="entry name" value="Sugar-bind"/>
    <property type="match status" value="1"/>
</dbReference>
<feature type="domain" description="Insertion element IS150 protein InsJ-like helix-turn-helix" evidence="6">
    <location>
        <begin position="14"/>
        <end position="48"/>
    </location>
</feature>
<dbReference type="Gene3D" id="1.10.10.10">
    <property type="entry name" value="Winged helix-like DNA-binding domain superfamily/Winged helix DNA-binding domain"/>
    <property type="match status" value="1"/>
</dbReference>
<dbReference type="PANTHER" id="PTHR34294">
    <property type="entry name" value="TRANSCRIPTIONAL REGULATOR-RELATED"/>
    <property type="match status" value="1"/>
</dbReference>
<evidence type="ECO:0000259" key="5">
    <source>
        <dbReference type="Pfam" id="PF04198"/>
    </source>
</evidence>
<dbReference type="SUPFAM" id="SSF100950">
    <property type="entry name" value="NagB/RpiA/CoA transferase-like"/>
    <property type="match status" value="1"/>
</dbReference>
<evidence type="ECO:0000313" key="8">
    <source>
        <dbReference type="Proteomes" id="UP000251995"/>
    </source>
</evidence>
<evidence type="ECO:0000313" key="7">
    <source>
        <dbReference type="EMBL" id="AXE37346.1"/>
    </source>
</evidence>
<protein>
    <submittedName>
        <fullName evidence="7">Deoxyribonucleoside regulator</fullName>
    </submittedName>
</protein>
<dbReference type="InterPro" id="IPR055247">
    <property type="entry name" value="InsJ-like_HTH"/>
</dbReference>
<reference evidence="7 8" key="1">
    <citation type="submission" date="2017-12" db="EMBL/GenBank/DDBJ databases">
        <title>The whole genome sequence of the Acidipropionibacterium virtanenii sp. nov. type strain JS278.</title>
        <authorList>
            <person name="Laine P."/>
            <person name="Deptula P."/>
            <person name="Varmanen P."/>
            <person name="Auvinen P."/>
        </authorList>
    </citation>
    <scope>NUCLEOTIDE SEQUENCE [LARGE SCALE GENOMIC DNA]</scope>
    <source>
        <strain evidence="7 8">JS278</strain>
    </source>
</reference>
<evidence type="ECO:0000256" key="4">
    <source>
        <dbReference type="ARBA" id="ARBA00023163"/>
    </source>
</evidence>
<evidence type="ECO:0000256" key="3">
    <source>
        <dbReference type="ARBA" id="ARBA00023125"/>
    </source>
</evidence>
<comment type="similarity">
    <text evidence="1">Belongs to the SorC transcriptional regulatory family.</text>
</comment>
<keyword evidence="3" id="KW-0238">DNA-binding</keyword>
<organism evidence="7 8">
    <name type="scientific">Acidipropionibacterium virtanenii</name>
    <dbReference type="NCBI Taxonomy" id="2057246"/>
    <lineage>
        <taxon>Bacteria</taxon>
        <taxon>Bacillati</taxon>
        <taxon>Actinomycetota</taxon>
        <taxon>Actinomycetes</taxon>
        <taxon>Propionibacteriales</taxon>
        <taxon>Propionibacteriaceae</taxon>
        <taxon>Acidipropionibacterium</taxon>
    </lineage>
</organism>
<dbReference type="RefSeq" id="WP_114043511.1">
    <property type="nucleotide sequence ID" value="NZ_CP025198.1"/>
</dbReference>
<evidence type="ECO:0000259" key="6">
    <source>
        <dbReference type="Pfam" id="PF13518"/>
    </source>
</evidence>
<dbReference type="Proteomes" id="UP000251995">
    <property type="component" value="Chromosome"/>
</dbReference>
<dbReference type="InterPro" id="IPR009057">
    <property type="entry name" value="Homeodomain-like_sf"/>
</dbReference>
<accession>A0A344UPZ8</accession>
<keyword evidence="4" id="KW-0804">Transcription</keyword>
<evidence type="ECO:0000256" key="2">
    <source>
        <dbReference type="ARBA" id="ARBA00023015"/>
    </source>
</evidence>
<dbReference type="InterPro" id="IPR051054">
    <property type="entry name" value="SorC_transcr_regulators"/>
</dbReference>